<keyword evidence="2" id="KW-1185">Reference proteome</keyword>
<accession>A0A1I4MVN0</accession>
<dbReference type="Proteomes" id="UP000199520">
    <property type="component" value="Unassembled WGS sequence"/>
</dbReference>
<dbReference type="OrthoDB" id="9776955at2"/>
<dbReference type="CDD" id="cd06325">
    <property type="entry name" value="PBP1_ABC_unchar_transporter"/>
    <property type="match status" value="1"/>
</dbReference>
<dbReference type="EMBL" id="FOTS01000038">
    <property type="protein sequence ID" value="SFM07339.1"/>
    <property type="molecule type" value="Genomic_DNA"/>
</dbReference>
<dbReference type="PANTHER" id="PTHR35271">
    <property type="entry name" value="ABC TRANSPORTER, SUBSTRATE-BINDING LIPOPROTEIN-RELATED"/>
    <property type="match status" value="1"/>
</dbReference>
<protein>
    <submittedName>
        <fullName evidence="1">Putative ABC transport system substrate-binding protein</fullName>
    </submittedName>
</protein>
<evidence type="ECO:0000313" key="1">
    <source>
        <dbReference type="EMBL" id="SFM07339.1"/>
    </source>
</evidence>
<dbReference type="InterPro" id="IPR028082">
    <property type="entry name" value="Peripla_BP_I"/>
</dbReference>
<name>A0A1I4MVN0_9FIRM</name>
<dbReference type="STRING" id="1123291.SAMN04490355_103823"/>
<reference evidence="2" key="1">
    <citation type="submission" date="2016-10" db="EMBL/GenBank/DDBJ databases">
        <authorList>
            <person name="Varghese N."/>
            <person name="Submissions S."/>
        </authorList>
    </citation>
    <scope>NUCLEOTIDE SEQUENCE [LARGE SCALE GENOMIC DNA]</scope>
    <source>
        <strain evidence="2">DSM 13327</strain>
    </source>
</reference>
<gene>
    <name evidence="1" type="ORF">SAMN04490355_103823</name>
</gene>
<proteinExistence type="predicted"/>
<dbReference type="Gene3D" id="3.40.50.2300">
    <property type="match status" value="2"/>
</dbReference>
<dbReference type="RefSeq" id="WP_090940515.1">
    <property type="nucleotide sequence ID" value="NZ_FOTS01000038.1"/>
</dbReference>
<dbReference type="PANTHER" id="PTHR35271:SF1">
    <property type="entry name" value="ABC TRANSPORTER, SUBSTRATE-BINDING LIPOPROTEIN"/>
    <property type="match status" value="1"/>
</dbReference>
<dbReference type="Pfam" id="PF04392">
    <property type="entry name" value="ABC_sub_bind"/>
    <property type="match status" value="1"/>
</dbReference>
<dbReference type="AlphaFoldDB" id="A0A1I4MVN0"/>
<evidence type="ECO:0000313" key="2">
    <source>
        <dbReference type="Proteomes" id="UP000199520"/>
    </source>
</evidence>
<sequence>MYTIGILQLTQNLDDAVHGFKAELTERGIHAEFHYFNADGNIDQLAKLANQLAEKKVDLIFACSTPAASAAVKLTQDIPVVFTPVFDPIGANLVLSMAEPGGKATGVAGMVKADDKLNFMERILPTIQKIGVLYHTEDSNAIVEVANFRKLNNPKVQFIEIPIKEAEDLSNLLDLLPSDLEALFLPIGKVIEDNFATIVYYTDTLEIPIIASHAPNVPDGALAGLVANHYQLGKECAVKAMQILKGASPSQIPVDTVKAPEIWLNQFTAENLGISFSEDLKEEATEVFE</sequence>
<organism evidence="1 2">
    <name type="scientific">Pelosinus propionicus DSM 13327</name>
    <dbReference type="NCBI Taxonomy" id="1123291"/>
    <lineage>
        <taxon>Bacteria</taxon>
        <taxon>Bacillati</taxon>
        <taxon>Bacillota</taxon>
        <taxon>Negativicutes</taxon>
        <taxon>Selenomonadales</taxon>
        <taxon>Sporomusaceae</taxon>
        <taxon>Pelosinus</taxon>
    </lineage>
</organism>
<dbReference type="InterPro" id="IPR007487">
    <property type="entry name" value="ABC_transpt-TYRBP-like"/>
</dbReference>
<dbReference type="SUPFAM" id="SSF53822">
    <property type="entry name" value="Periplasmic binding protein-like I"/>
    <property type="match status" value="1"/>
</dbReference>